<evidence type="ECO:0000256" key="1">
    <source>
        <dbReference type="SAM" id="Coils"/>
    </source>
</evidence>
<accession>A0ABN1ZPC3</accession>
<dbReference type="RefSeq" id="WP_344469866.1">
    <property type="nucleotide sequence ID" value="NZ_BAAANT010000120.1"/>
</dbReference>
<proteinExistence type="predicted"/>
<feature type="coiled-coil region" evidence="1">
    <location>
        <begin position="14"/>
        <end position="41"/>
    </location>
</feature>
<gene>
    <name evidence="2" type="ORF">GCM10009760_64740</name>
</gene>
<protein>
    <submittedName>
        <fullName evidence="2">Uncharacterized protein</fullName>
    </submittedName>
</protein>
<keyword evidence="1" id="KW-0175">Coiled coil</keyword>
<dbReference type="EMBL" id="BAAANT010000120">
    <property type="protein sequence ID" value="GAA1501834.1"/>
    <property type="molecule type" value="Genomic_DNA"/>
</dbReference>
<name>A0ABN1ZPC3_9ACTN</name>
<comment type="caution">
    <text evidence="2">The sequence shown here is derived from an EMBL/GenBank/DDBJ whole genome shotgun (WGS) entry which is preliminary data.</text>
</comment>
<evidence type="ECO:0000313" key="2">
    <source>
        <dbReference type="EMBL" id="GAA1501834.1"/>
    </source>
</evidence>
<reference evidence="2 3" key="1">
    <citation type="journal article" date="2019" name="Int. J. Syst. Evol. Microbiol.">
        <title>The Global Catalogue of Microorganisms (GCM) 10K type strain sequencing project: providing services to taxonomists for standard genome sequencing and annotation.</title>
        <authorList>
            <consortium name="The Broad Institute Genomics Platform"/>
            <consortium name="The Broad Institute Genome Sequencing Center for Infectious Disease"/>
            <person name="Wu L."/>
            <person name="Ma J."/>
        </authorList>
    </citation>
    <scope>NUCLEOTIDE SEQUENCE [LARGE SCALE GENOMIC DNA]</scope>
    <source>
        <strain evidence="2 3">JCM 14560</strain>
    </source>
</reference>
<organism evidence="2 3">
    <name type="scientific">Kitasatospora kazusensis</name>
    <dbReference type="NCBI Taxonomy" id="407974"/>
    <lineage>
        <taxon>Bacteria</taxon>
        <taxon>Bacillati</taxon>
        <taxon>Actinomycetota</taxon>
        <taxon>Actinomycetes</taxon>
        <taxon>Kitasatosporales</taxon>
        <taxon>Streptomycetaceae</taxon>
        <taxon>Kitasatospora</taxon>
    </lineage>
</organism>
<evidence type="ECO:0000313" key="3">
    <source>
        <dbReference type="Proteomes" id="UP001422759"/>
    </source>
</evidence>
<sequence>MLVVDVLTWVMQRRLVLADRAERLRKELAELDAEVARLEVAEVVFGQFADAQRAGRADDPAMTEELERVTTTPGAGGMLLVPHREEGMDVGVLPADYQAILKAVAGIEGAVKAGDVALALGKGMQPAQVEPLRGQLRRLADRGWLQRTPVGRYTLR</sequence>
<dbReference type="Proteomes" id="UP001422759">
    <property type="component" value="Unassembled WGS sequence"/>
</dbReference>
<keyword evidence="3" id="KW-1185">Reference proteome</keyword>